<feature type="transmembrane region" description="Helical" evidence="1">
    <location>
        <begin position="94"/>
        <end position="114"/>
    </location>
</feature>
<proteinExistence type="predicted"/>
<dbReference type="InterPro" id="IPR004891">
    <property type="entry name" value="Mercury-R_MerC"/>
</dbReference>
<gene>
    <name evidence="2" type="ORF">D6B99_01915</name>
</gene>
<dbReference type="OrthoDB" id="5966279at2"/>
<dbReference type="GO" id="GO:0016020">
    <property type="term" value="C:membrane"/>
    <property type="evidence" value="ECO:0007669"/>
    <property type="project" value="InterPro"/>
</dbReference>
<dbReference type="GO" id="GO:0015097">
    <property type="term" value="F:mercury ion transmembrane transporter activity"/>
    <property type="evidence" value="ECO:0007669"/>
    <property type="project" value="InterPro"/>
</dbReference>
<evidence type="ECO:0000313" key="2">
    <source>
        <dbReference type="EMBL" id="AYD46478.1"/>
    </source>
</evidence>
<dbReference type="EMBL" id="CP032489">
    <property type="protein sequence ID" value="AYD46478.1"/>
    <property type="molecule type" value="Genomic_DNA"/>
</dbReference>
<accession>A0A386HKQ1</accession>
<keyword evidence="1" id="KW-0812">Transmembrane</keyword>
<feature type="transmembrane region" description="Helical" evidence="1">
    <location>
        <begin position="72"/>
        <end position="88"/>
    </location>
</feature>
<keyword evidence="1" id="KW-1133">Transmembrane helix</keyword>
<sequence>MRLKINWDALGVGASVACAIHCAILPIILSSLPIFGINIIDNKGFEYFMIFAAFAIGAYALSHGYRKHHKSMLPLIIFSFGMIFLFSKEIWHQYSIILLVPAVTLIVAAHYINFKMCRKISTYNEEGHVH</sequence>
<name>A0A386HKQ1_9BACT</name>
<keyword evidence="3" id="KW-1185">Reference proteome</keyword>
<dbReference type="RefSeq" id="WP_119984545.1">
    <property type="nucleotide sequence ID" value="NZ_CP032489.1"/>
</dbReference>
<feature type="transmembrane region" description="Helical" evidence="1">
    <location>
        <begin position="12"/>
        <end position="35"/>
    </location>
</feature>
<evidence type="ECO:0000256" key="1">
    <source>
        <dbReference type="SAM" id="Phobius"/>
    </source>
</evidence>
<dbReference type="KEGG" id="ark:D6B99_01915"/>
<reference evidence="2 3" key="1">
    <citation type="submission" date="2018-09" db="EMBL/GenBank/DDBJ databases">
        <title>Arachidicoccus sp. nov., a bacterium isolated from soil.</title>
        <authorList>
            <person name="Weon H.-Y."/>
            <person name="Kwon S.-W."/>
            <person name="Lee S.A."/>
        </authorList>
    </citation>
    <scope>NUCLEOTIDE SEQUENCE [LARGE SCALE GENOMIC DNA]</scope>
    <source>
        <strain evidence="2 3">KIS59-12</strain>
    </source>
</reference>
<feature type="transmembrane region" description="Helical" evidence="1">
    <location>
        <begin position="47"/>
        <end position="65"/>
    </location>
</feature>
<keyword evidence="1" id="KW-0472">Membrane</keyword>
<dbReference type="Proteomes" id="UP000266118">
    <property type="component" value="Chromosome"/>
</dbReference>
<evidence type="ECO:0000313" key="3">
    <source>
        <dbReference type="Proteomes" id="UP000266118"/>
    </source>
</evidence>
<protein>
    <submittedName>
        <fullName evidence="2">MerC domain-containing protein</fullName>
    </submittedName>
</protein>
<dbReference type="AlphaFoldDB" id="A0A386HKQ1"/>
<dbReference type="Pfam" id="PF03203">
    <property type="entry name" value="MerC"/>
    <property type="match status" value="1"/>
</dbReference>
<organism evidence="2 3">
    <name type="scientific">Arachidicoccus soli</name>
    <dbReference type="NCBI Taxonomy" id="2341117"/>
    <lineage>
        <taxon>Bacteria</taxon>
        <taxon>Pseudomonadati</taxon>
        <taxon>Bacteroidota</taxon>
        <taxon>Chitinophagia</taxon>
        <taxon>Chitinophagales</taxon>
        <taxon>Chitinophagaceae</taxon>
        <taxon>Arachidicoccus</taxon>
    </lineage>
</organism>